<dbReference type="Proteomes" id="UP000198892">
    <property type="component" value="Unassembled WGS sequence"/>
</dbReference>
<evidence type="ECO:0000259" key="1">
    <source>
        <dbReference type="PROSITE" id="PS51186"/>
    </source>
</evidence>
<organism evidence="2 3">
    <name type="scientific">Salibacterium halotolerans</name>
    <dbReference type="NCBI Taxonomy" id="1884432"/>
    <lineage>
        <taxon>Bacteria</taxon>
        <taxon>Bacillati</taxon>
        <taxon>Bacillota</taxon>
        <taxon>Bacilli</taxon>
        <taxon>Bacillales</taxon>
        <taxon>Bacillaceae</taxon>
    </lineage>
</organism>
<reference evidence="3" key="1">
    <citation type="submission" date="2016-10" db="EMBL/GenBank/DDBJ databases">
        <authorList>
            <person name="Varghese N."/>
            <person name="Submissions S."/>
        </authorList>
    </citation>
    <scope>NUCLEOTIDE SEQUENCE [LARGE SCALE GENOMIC DNA]</scope>
    <source>
        <strain evidence="3">S7</strain>
    </source>
</reference>
<dbReference type="GO" id="GO:0016747">
    <property type="term" value="F:acyltransferase activity, transferring groups other than amino-acyl groups"/>
    <property type="evidence" value="ECO:0007669"/>
    <property type="project" value="InterPro"/>
</dbReference>
<evidence type="ECO:0000313" key="3">
    <source>
        <dbReference type="Proteomes" id="UP000198892"/>
    </source>
</evidence>
<proteinExistence type="predicted"/>
<name>A0A1I5N948_9BACI</name>
<keyword evidence="3" id="KW-1185">Reference proteome</keyword>
<dbReference type="OrthoDB" id="9773249at2"/>
<dbReference type="Gene3D" id="3.40.630.30">
    <property type="match status" value="1"/>
</dbReference>
<gene>
    <name evidence="2" type="ORF">SAMN05518683_10339</name>
</gene>
<dbReference type="InterPro" id="IPR000182">
    <property type="entry name" value="GNAT_dom"/>
</dbReference>
<dbReference type="AlphaFoldDB" id="A0A1I5N948"/>
<dbReference type="STRING" id="1884432.SAMN05518683_10339"/>
<evidence type="ECO:0000313" key="2">
    <source>
        <dbReference type="EMBL" id="SFP18152.1"/>
    </source>
</evidence>
<dbReference type="InterPro" id="IPR016181">
    <property type="entry name" value="Acyl_CoA_acyltransferase"/>
</dbReference>
<dbReference type="RefSeq" id="WP_093335204.1">
    <property type="nucleotide sequence ID" value="NZ_FOXD01000003.1"/>
</dbReference>
<sequence length="352" mass="41400">MQQTFLKHEYFKNINLQDPFFDSLKDNYEGFERWFLKKRDEKAYFHENEEGIQAFLYLKVEDEELINIYPPQPRKKRIKIGTLKINPHGTKLGERFLKKAIDHAVVGDIKELYVTIFPKHTELITLLEKYGFRVEAKKTTSDGVENVMVKRLDEATGDLLADYPLVNLHRKNIHLLGILPKYHTLLFPDSILTNESFDLIKDTSHTNSIHKVYICYMKDAKYIKSGDIIVIYRTNDYQGPAEYRSVATSICVVESQKSKQDFKDYDEYYEFCKKHSVFSDEELNSLYKRDDMIAIKMTYNLAMERKLIRKTLIEDCGVPREGYWGIKRLTEDKFENIVKLGGIHESFIIDQA</sequence>
<protein>
    <recommendedName>
        <fullName evidence="1">N-acetyltransferase domain-containing protein</fullName>
    </recommendedName>
</protein>
<feature type="domain" description="N-acetyltransferase" evidence="1">
    <location>
        <begin position="14"/>
        <end position="153"/>
    </location>
</feature>
<accession>A0A1I5N948</accession>
<dbReference type="PROSITE" id="PS51186">
    <property type="entry name" value="GNAT"/>
    <property type="match status" value="1"/>
</dbReference>
<dbReference type="EMBL" id="FOXD01000003">
    <property type="protein sequence ID" value="SFP18152.1"/>
    <property type="molecule type" value="Genomic_DNA"/>
</dbReference>
<dbReference type="SUPFAM" id="SSF55729">
    <property type="entry name" value="Acyl-CoA N-acyltransferases (Nat)"/>
    <property type="match status" value="1"/>
</dbReference>